<dbReference type="InterPro" id="IPR036259">
    <property type="entry name" value="MFS_trans_sf"/>
</dbReference>
<name>A0A0K8R5M0_IXORI</name>
<feature type="transmembrane region" description="Helical" evidence="6">
    <location>
        <begin position="172"/>
        <end position="195"/>
    </location>
</feature>
<keyword evidence="4 6" id="KW-1133">Transmembrane helix</keyword>
<feature type="transmembrane region" description="Helical" evidence="6">
    <location>
        <begin position="462"/>
        <end position="480"/>
    </location>
</feature>
<feature type="transmembrane region" description="Helical" evidence="6">
    <location>
        <begin position="78"/>
        <end position="101"/>
    </location>
</feature>
<evidence type="ECO:0000256" key="2">
    <source>
        <dbReference type="ARBA" id="ARBA00022448"/>
    </source>
</evidence>
<feature type="transmembrane region" description="Helical" evidence="6">
    <location>
        <begin position="329"/>
        <end position="350"/>
    </location>
</feature>
<accession>A0A0K8R5M0</accession>
<reference evidence="7" key="1">
    <citation type="submission" date="2012-12" db="EMBL/GenBank/DDBJ databases">
        <title>Identification and characterization of a phenylalanine ammonia-lyase gene family in Isatis indigotica Fort.</title>
        <authorList>
            <person name="Liu Q."/>
            <person name="Chen J."/>
            <person name="Zhou X."/>
            <person name="Di P."/>
            <person name="Xiao Y."/>
            <person name="Xuan H."/>
            <person name="Zhang L."/>
            <person name="Chen W."/>
        </authorList>
    </citation>
    <scope>NUCLEOTIDE SEQUENCE</scope>
    <source>
        <tissue evidence="7">Salivary gland</tissue>
    </source>
</reference>
<feature type="transmembrane region" description="Helical" evidence="6">
    <location>
        <begin position="207"/>
        <end position="228"/>
    </location>
</feature>
<feature type="transmembrane region" description="Helical" evidence="6">
    <location>
        <begin position="357"/>
        <end position="379"/>
    </location>
</feature>
<dbReference type="PANTHER" id="PTHR23506:SF26">
    <property type="entry name" value="MFS-TYPE TRANSPORTER SLC18B1"/>
    <property type="match status" value="1"/>
</dbReference>
<dbReference type="GO" id="GO:0022857">
    <property type="term" value="F:transmembrane transporter activity"/>
    <property type="evidence" value="ECO:0007669"/>
    <property type="project" value="InterPro"/>
</dbReference>
<dbReference type="PANTHER" id="PTHR23506">
    <property type="entry name" value="GH10249P"/>
    <property type="match status" value="1"/>
</dbReference>
<feature type="transmembrane region" description="Helical" evidence="6">
    <location>
        <begin position="234"/>
        <end position="256"/>
    </location>
</feature>
<evidence type="ECO:0000256" key="1">
    <source>
        <dbReference type="ARBA" id="ARBA00004141"/>
    </source>
</evidence>
<dbReference type="SUPFAM" id="SSF103473">
    <property type="entry name" value="MFS general substrate transporter"/>
    <property type="match status" value="1"/>
</dbReference>
<proteinExistence type="evidence at transcript level"/>
<evidence type="ECO:0000256" key="3">
    <source>
        <dbReference type="ARBA" id="ARBA00022692"/>
    </source>
</evidence>
<dbReference type="InterPro" id="IPR050930">
    <property type="entry name" value="MFS_Vesicular_Transporter"/>
</dbReference>
<protein>
    <submittedName>
        <fullName evidence="7">Putative vesicular amine transporter</fullName>
    </submittedName>
</protein>
<evidence type="ECO:0000256" key="4">
    <source>
        <dbReference type="ARBA" id="ARBA00022989"/>
    </source>
</evidence>
<keyword evidence="3 6" id="KW-0812">Transmembrane</keyword>
<dbReference type="Gene3D" id="1.20.1250.20">
    <property type="entry name" value="MFS general substrate transporter like domains"/>
    <property type="match status" value="1"/>
</dbReference>
<feature type="transmembrane region" description="Helical" evidence="6">
    <location>
        <begin position="287"/>
        <end position="309"/>
    </location>
</feature>
<dbReference type="AlphaFoldDB" id="A0A0K8R5M0"/>
<keyword evidence="2" id="KW-0813">Transport</keyword>
<dbReference type="GO" id="GO:0016020">
    <property type="term" value="C:membrane"/>
    <property type="evidence" value="ECO:0007669"/>
    <property type="project" value="UniProtKB-SubCell"/>
</dbReference>
<evidence type="ECO:0000313" key="7">
    <source>
        <dbReference type="EMBL" id="JAA65764.1"/>
    </source>
</evidence>
<feature type="transmembrane region" description="Helical" evidence="6">
    <location>
        <begin position="385"/>
        <end position="411"/>
    </location>
</feature>
<evidence type="ECO:0000256" key="5">
    <source>
        <dbReference type="ARBA" id="ARBA00023136"/>
    </source>
</evidence>
<organism evidence="7">
    <name type="scientific">Ixodes ricinus</name>
    <name type="common">Common tick</name>
    <name type="synonym">Acarus ricinus</name>
    <dbReference type="NCBI Taxonomy" id="34613"/>
    <lineage>
        <taxon>Eukaryota</taxon>
        <taxon>Metazoa</taxon>
        <taxon>Ecdysozoa</taxon>
        <taxon>Arthropoda</taxon>
        <taxon>Chelicerata</taxon>
        <taxon>Arachnida</taxon>
        <taxon>Acari</taxon>
        <taxon>Parasitiformes</taxon>
        <taxon>Ixodida</taxon>
        <taxon>Ixodoidea</taxon>
        <taxon>Ixodidae</taxon>
        <taxon>Ixodinae</taxon>
        <taxon>Ixodes</taxon>
    </lineage>
</organism>
<feature type="transmembrane region" description="Helical" evidence="6">
    <location>
        <begin position="423"/>
        <end position="442"/>
    </location>
</feature>
<dbReference type="Pfam" id="PF07690">
    <property type="entry name" value="MFS_1"/>
    <property type="match status" value="1"/>
</dbReference>
<feature type="transmembrane region" description="Helical" evidence="6">
    <location>
        <begin position="145"/>
        <end position="166"/>
    </location>
</feature>
<dbReference type="EMBL" id="GADI01008044">
    <property type="protein sequence ID" value="JAA65764.1"/>
    <property type="molecule type" value="mRNA"/>
</dbReference>
<feature type="transmembrane region" description="Helical" evidence="6">
    <location>
        <begin position="113"/>
        <end position="133"/>
    </location>
</feature>
<comment type="subcellular location">
    <subcellularLocation>
        <location evidence="1">Membrane</location>
        <topology evidence="1">Multi-pass membrane protein</topology>
    </subcellularLocation>
</comment>
<sequence>MKTQVNSTGVGEPSLPVFSIETYDNNAFSDAERLRSGKLDVAQGDEKTRWKHRDFPEGNQLPDSPKDKRLLARLRRKAWLLPLMHFQFWTSAAFSLIQPFYPALAASAGLEAWKYGFVFSTYKMAMLIASLSADRLMALIHPLKISLYAVVGFFIFSLVFGSLHWSPGGNTLLGFSLALVLLGGFTHVLYLVSVYSIVTSRFPGSPGVLIATFECVWGVGNMVGSIIGGALIDIWAFPLPFFVTGTIMILALPFIVKGSDASNKNPNAPAETKSEGNSQSNPKLRRLLWDPIFLIDIVTVMLCWVIMGFNEPTLEPYLRQFDLTSTEVGVVYMVQFSSYAFGSMASGLFCHFQMESFFSFAGQLMTAIAYLILGPAPFIPTSPSLWMIYISQVLTGVGMSAQFICSYCHALKHATTRGYPDDVRTSGFVSSVVFTLLVFGAMTSPPIAGVLVDVFGYRKGSMFLFAILLVWTPVTLFQWLRSVCSTSSKIRVTMAQA</sequence>
<dbReference type="InterPro" id="IPR011701">
    <property type="entry name" value="MFS"/>
</dbReference>
<evidence type="ECO:0000256" key="6">
    <source>
        <dbReference type="SAM" id="Phobius"/>
    </source>
</evidence>
<keyword evidence="5 6" id="KW-0472">Membrane</keyword>